<feature type="compositionally biased region" description="Basic and acidic residues" evidence="1">
    <location>
        <begin position="1458"/>
        <end position="1473"/>
    </location>
</feature>
<evidence type="ECO:0000256" key="2">
    <source>
        <dbReference type="SAM" id="Phobius"/>
    </source>
</evidence>
<feature type="transmembrane region" description="Helical" evidence="2">
    <location>
        <begin position="278"/>
        <end position="299"/>
    </location>
</feature>
<evidence type="ECO:0000256" key="1">
    <source>
        <dbReference type="SAM" id="MobiDB-lite"/>
    </source>
</evidence>
<name>A0A164PNC9_9AGAM</name>
<feature type="region of interest" description="Disordered" evidence="1">
    <location>
        <begin position="2113"/>
        <end position="2133"/>
    </location>
</feature>
<reference evidence="4 5" key="1">
    <citation type="journal article" date="2016" name="Mol. Biol. Evol.">
        <title>Comparative Genomics of Early-Diverging Mushroom-Forming Fungi Provides Insights into the Origins of Lignocellulose Decay Capabilities.</title>
        <authorList>
            <person name="Nagy L.G."/>
            <person name="Riley R."/>
            <person name="Tritt A."/>
            <person name="Adam C."/>
            <person name="Daum C."/>
            <person name="Floudas D."/>
            <person name="Sun H."/>
            <person name="Yadav J.S."/>
            <person name="Pangilinan J."/>
            <person name="Larsson K.H."/>
            <person name="Matsuura K."/>
            <person name="Barry K."/>
            <person name="Labutti K."/>
            <person name="Kuo R."/>
            <person name="Ohm R.A."/>
            <person name="Bhattacharya S.S."/>
            <person name="Shirouzu T."/>
            <person name="Yoshinaga Y."/>
            <person name="Martin F.M."/>
            <person name="Grigoriev I.V."/>
            <person name="Hibbett D.S."/>
        </authorList>
    </citation>
    <scope>NUCLEOTIDE SEQUENCE [LARGE SCALE GENOMIC DNA]</scope>
    <source>
        <strain evidence="4 5">HHB9708</strain>
    </source>
</reference>
<evidence type="ECO:0000313" key="4">
    <source>
        <dbReference type="EMBL" id="KZS88896.1"/>
    </source>
</evidence>
<feature type="domain" description="DUF6535" evidence="3">
    <location>
        <begin position="113"/>
        <end position="266"/>
    </location>
</feature>
<feature type="region of interest" description="Disordered" evidence="1">
    <location>
        <begin position="2071"/>
        <end position="2091"/>
    </location>
</feature>
<feature type="transmembrane region" description="Helical" evidence="2">
    <location>
        <begin position="1397"/>
        <end position="1425"/>
    </location>
</feature>
<feature type="transmembrane region" description="Helical" evidence="2">
    <location>
        <begin position="241"/>
        <end position="266"/>
    </location>
</feature>
<evidence type="ECO:0000259" key="3">
    <source>
        <dbReference type="Pfam" id="PF20153"/>
    </source>
</evidence>
<feature type="transmembrane region" description="Helical" evidence="2">
    <location>
        <begin position="1364"/>
        <end position="1385"/>
    </location>
</feature>
<gene>
    <name evidence="4" type="ORF">SISNIDRAFT_528663</name>
</gene>
<feature type="transmembrane region" description="Helical" evidence="2">
    <location>
        <begin position="181"/>
        <end position="204"/>
    </location>
</feature>
<feature type="domain" description="DUF6535" evidence="3">
    <location>
        <begin position="1316"/>
        <end position="1386"/>
    </location>
</feature>
<dbReference type="STRING" id="1314777.A0A164PNC9"/>
<protein>
    <recommendedName>
        <fullName evidence="3">DUF6535 domain-containing protein</fullName>
    </recommendedName>
</protein>
<organism evidence="4 5">
    <name type="scientific">Sistotremastrum niveocremeum HHB9708</name>
    <dbReference type="NCBI Taxonomy" id="1314777"/>
    <lineage>
        <taxon>Eukaryota</taxon>
        <taxon>Fungi</taxon>
        <taxon>Dikarya</taxon>
        <taxon>Basidiomycota</taxon>
        <taxon>Agaricomycotina</taxon>
        <taxon>Agaricomycetes</taxon>
        <taxon>Sistotremastrales</taxon>
        <taxon>Sistotremastraceae</taxon>
        <taxon>Sertulicium</taxon>
        <taxon>Sertulicium niveocremeum</taxon>
    </lineage>
</organism>
<evidence type="ECO:0000313" key="5">
    <source>
        <dbReference type="Proteomes" id="UP000076722"/>
    </source>
</evidence>
<feature type="region of interest" description="Disordered" evidence="1">
    <location>
        <begin position="1450"/>
        <end position="1475"/>
    </location>
</feature>
<sequence length="2133" mass="242239">MPSRSRRFRSPRSRASRSLSRETGASRDTSSARTIAPSPSKFDQLLELLTTQNGLIVKQSNVLIQQKDELKSELHAQLQTMEKHTDMLTSIEEDATRDNRGLGTKVWNDDHTWSVVDKECFVKIKVMVDECRDLMQVSLVFIALFLTVVTAFISPIIQYFTSPSANGAPSTTRNPLPSVPLQLVALFYYMALITSIFSSVLCVLGGQWGQRLLATPRAKTNLARALAREQRMLNAEGTMRSLMGVIVWTLLLSIGFFVLGFLIQLWDLSFSFKGSAPILITGGVFATGLALIILGIVIFTTVHAAINDNSVFESPVSNAMKPLLQRVCRRLRKQETDRVDNHQKEGPSSIAASDDLLHLLQCKDGDGRDVRALKTYAQLVLSTSDMAVLEQLVPSFEFGEWYLAGDSLFPIFKAVYQRFVAPDTTVRVKETIVQHFQAFGDWSGWFTDHSTWREDLKANQMTRWCRAECPRLTDVFGQHRWDVIRTMSLLVSLEEINKELRPRPGDTHLDCVGRALCVYDCRGVNMLGDRADILTFAIDICDQLQEYRKDAIHEVFAHVDRASAVRSLILAPCLLWGRVRELTLFIARGQEVEILTQMSHFFSTLSSMNFIKTILDWEHPLSICSFLEAIMPSLPSDFAVPPCVDLSGLLALLHAWSFFDRYCLTMIYYLNRGGFQHLSNFWPAKKFWDYCSSAQCGSPRAISVFHKSSEASLIPLPPLSSDECNDLADAICALTVRRKDTTLLMKDFKRPIMELLAVEARDAVVMRILGEVQRSDFISLLIERANLPWDYIQYLVIPTARDHALEILAAMSSHGLPNPRTIEALSAFLEFLGCLVPSLPSDFTVPPSFNLSAVLLKFALWRHDPHTWRKHGDIITFYLDHGAFAELDRQLVITNLPFFQLLSSEPEEMKIWDPAHRTSEHTRARAQFYLEQYEALSVQNTPLGIQLSSFFPKDTPLRYHVVENSPDPTLKEVPREVLRNFFRSMARQQNNAGVALGSRHKTPGDTFEHVHGSTSYVRYFATIRSPLPNSLWLHWLWTSVILTCIVKLASVLKISHFQDVPSDIEKILEIIEGFEARGSAQSPCDEPLSFSNLMHMRRKSPPGITAQMGALQENSAFTYLVKYILIGWHFADSHLRRCSNDGAIHKALQVSVPYVGLSHTPVQCLSLLSAIMPPRSRRSRSPRSTYSSRRRSMAREPAAVTDPLPEMITSSPSKFDQLLELIKMQNGLISEQSKAMNAQKEELKAELQVQLQTMNKHTTMFQALETNATKDDKAYAGRALGDAQTWNALDKEALAKIKIMVDEWREVMQISLVFIANSVLCVLGMQWGARLIATPLGKTNLERALARERRMLQAEDKMRGLMGVLVWTLLVSIGFFVLGFLIQLWELAFSFATAAPILVIAGVVATGLTLIILGIIIVTTIHAALNDNSPFENPMSNALSPVVRWIRRRAQQPSPEHGQPEDDREGAKNHETDDPNSAEDVAALIQWKKDDPANITALKTYAKLVLNTNDTEVLERAVPSFEFGEWYIAGRPVLPLFHAVRERFLATDTSYRVKETARKQFAYLKDWEGWRDQEGYERDDFVPNDFTRWCQDQCARFIWSSPNPQWDLFSPFALFASFEEDNEDLRDYAFQSPERCFVRVLCTFDSAEELGDRTEIFNSALLTCGRLRDDVTTILSRDERASVIRSFIQNPFLTWVFVRDLVASITKGEEIEILDEMSDFLTYLPEMEVVGDALLVCEFLEDIMPLLPVNFTLHPSSDLSSVLDLVHRNSLFNQYSKTLIYYLNHGGLSNLYDLRAASKLWAYCRNMHNDPDAPEEVMTFYEDFRHCFIPLPRMSSDECDELARNICTLIARSENLLFPFKAPVGPILVLSDLDEEQRNMVIRQILSQVGRSNFVTLLINAPRLPWNRVRDLILLTVKNHETEVLIELSQLGLFYPICVDAVVILKFLECLIPSLPSDISMPPLFNLSPVLFSFARCKRDRQTWRKLGDTVMFYLDHGAFDQLDEMGLISVAHFFNICITGSQKMKEWQDEERTSERTRQRAVYYREKVKTLAAKNRDLVRRLKRYFPEGFDQPPPVVTDEPRLSQEKAAPTSRVQNWRNIFRKAPRNTMLLDNGSDIELGTTGGLDADEPGP</sequence>
<dbReference type="Proteomes" id="UP000076722">
    <property type="component" value="Unassembled WGS sequence"/>
</dbReference>
<keyword evidence="2" id="KW-0472">Membrane</keyword>
<dbReference type="InterPro" id="IPR045338">
    <property type="entry name" value="DUF6535"/>
</dbReference>
<dbReference type="EMBL" id="KV419432">
    <property type="protein sequence ID" value="KZS88896.1"/>
    <property type="molecule type" value="Genomic_DNA"/>
</dbReference>
<feature type="transmembrane region" description="Helical" evidence="2">
    <location>
        <begin position="137"/>
        <end position="161"/>
    </location>
</feature>
<dbReference type="Pfam" id="PF20153">
    <property type="entry name" value="DUF6535"/>
    <property type="match status" value="2"/>
</dbReference>
<dbReference type="OrthoDB" id="3235960at2759"/>
<feature type="compositionally biased region" description="Basic residues" evidence="1">
    <location>
        <begin position="1"/>
        <end position="15"/>
    </location>
</feature>
<feature type="transmembrane region" description="Helical" evidence="2">
    <location>
        <begin position="1307"/>
        <end position="1329"/>
    </location>
</feature>
<proteinExistence type="predicted"/>
<accession>A0A164PNC9</accession>
<feature type="region of interest" description="Disordered" evidence="1">
    <location>
        <begin position="1"/>
        <end position="37"/>
    </location>
</feature>
<feature type="region of interest" description="Disordered" evidence="1">
    <location>
        <begin position="1175"/>
        <end position="1209"/>
    </location>
</feature>
<keyword evidence="2" id="KW-1133">Transmembrane helix</keyword>
<keyword evidence="2" id="KW-0812">Transmembrane</keyword>
<keyword evidence="5" id="KW-1185">Reference proteome</keyword>